<gene>
    <name evidence="1" type="ORF">DU52_15540</name>
</gene>
<dbReference type="EMBL" id="JJPA01000071">
    <property type="protein sequence ID" value="KKG35352.1"/>
    <property type="molecule type" value="Genomic_DNA"/>
</dbReference>
<evidence type="ECO:0000313" key="2">
    <source>
        <dbReference type="Proteomes" id="UP000034399"/>
    </source>
</evidence>
<accession>A0A0F8E3U6</accession>
<dbReference type="Gene3D" id="4.10.410.40">
    <property type="match status" value="1"/>
</dbReference>
<sequence>MTDHIDTLGTIVTIDGTTIHGIDLDTIPIPDGDTGDKNTSTLDSGTTMDKGLGMFDPGSAEITGIKVSGDTGQAALVAAYGDRVLHTFQVKVVDAGEVYEYQGYVTKFNPGSADNTYKFSSKILASGAFSLTTTYAGITSIEGAGAGIAYSPATANTELPSTANDVIFKEATGITTDTVKVTAALASYIGISYNNGSTWTTLTSGTATAVPEANWPAAGKLTKALIKVKETGKATRFVNLFIARA</sequence>
<dbReference type="RefSeq" id="WP_048044007.1">
    <property type="nucleotide sequence ID" value="NZ_JJPA01000071.1"/>
</dbReference>
<dbReference type="AlphaFoldDB" id="A0A0F8E3U6"/>
<evidence type="ECO:0000313" key="1">
    <source>
        <dbReference type="EMBL" id="KKG35352.1"/>
    </source>
</evidence>
<name>A0A0F8E3U6_METMZ</name>
<organism evidence="1 2">
    <name type="scientific">Methanosarcina mazei</name>
    <name type="common">Methanosarcina frisia</name>
    <dbReference type="NCBI Taxonomy" id="2209"/>
    <lineage>
        <taxon>Archaea</taxon>
        <taxon>Methanobacteriati</taxon>
        <taxon>Methanobacteriota</taxon>
        <taxon>Stenosarchaea group</taxon>
        <taxon>Methanomicrobia</taxon>
        <taxon>Methanosarcinales</taxon>
        <taxon>Methanosarcinaceae</taxon>
        <taxon>Methanosarcina</taxon>
    </lineage>
</organism>
<protein>
    <recommendedName>
        <fullName evidence="3">Phage tail protein</fullName>
    </recommendedName>
</protein>
<comment type="caution">
    <text evidence="1">The sequence shown here is derived from an EMBL/GenBank/DDBJ whole genome shotgun (WGS) entry which is preliminary data.</text>
</comment>
<dbReference type="Proteomes" id="UP000034399">
    <property type="component" value="Unassembled WGS sequence"/>
</dbReference>
<reference evidence="1 2" key="1">
    <citation type="journal article" date="2015" name="ISME J.">
        <title>Genomic and phenotypic differentiation among Methanosarcina mazei populations from Columbia River sediment.</title>
        <authorList>
            <person name="Youngblut N.D."/>
            <person name="Wirth J.S."/>
            <person name="Henriksen J.R."/>
            <person name="Smith M."/>
            <person name="Simon H."/>
            <person name="Metcalf W.W."/>
            <person name="Whitaker R.J."/>
        </authorList>
    </citation>
    <scope>NUCLEOTIDE SEQUENCE [LARGE SCALE GENOMIC DNA]</scope>
    <source>
        <strain evidence="1 2">3.F.A.1A.1</strain>
    </source>
</reference>
<dbReference type="PATRIC" id="fig|2209.61.peg.3347"/>
<proteinExistence type="predicted"/>
<evidence type="ECO:0008006" key="3">
    <source>
        <dbReference type="Google" id="ProtNLM"/>
    </source>
</evidence>